<dbReference type="Gene3D" id="3.40.50.150">
    <property type="entry name" value="Vaccinia Virus protein VP39"/>
    <property type="match status" value="1"/>
</dbReference>
<dbReference type="PIR" id="H97216">
    <property type="entry name" value="H97216"/>
</dbReference>
<dbReference type="InterPro" id="IPR013216">
    <property type="entry name" value="Methyltransf_11"/>
</dbReference>
<dbReference type="STRING" id="272562.CA_C2574"/>
<dbReference type="GO" id="GO:0032259">
    <property type="term" value="P:methylation"/>
    <property type="evidence" value="ECO:0007669"/>
    <property type="project" value="UniProtKB-KW"/>
</dbReference>
<proteinExistence type="predicted"/>
<keyword evidence="3" id="KW-0489">Methyltransferase</keyword>
<keyword evidence="1" id="KW-0808">Transferase</keyword>
<keyword evidence="4" id="KW-1185">Reference proteome</keyword>
<name>Q97G00_CLOAB</name>
<dbReference type="OrthoDB" id="4697647at2"/>
<evidence type="ECO:0000256" key="1">
    <source>
        <dbReference type="ARBA" id="ARBA00022679"/>
    </source>
</evidence>
<dbReference type="PANTHER" id="PTHR43861:SF3">
    <property type="entry name" value="PUTATIVE (AFU_ORTHOLOGUE AFUA_2G14390)-RELATED"/>
    <property type="match status" value="1"/>
</dbReference>
<reference evidence="3 4" key="1">
    <citation type="journal article" date="2001" name="J. Bacteriol.">
        <title>Genome sequence and comparative analysis of the solvent-producing bacterium Clostridium acetobutylicum.</title>
        <authorList>
            <person name="Nolling J."/>
            <person name="Breton G."/>
            <person name="Omelchenko M.V."/>
            <person name="Makarova K.S."/>
            <person name="Zeng Q."/>
            <person name="Gibson R."/>
            <person name="Lee H.M."/>
            <person name="Dubois J."/>
            <person name="Qiu D."/>
            <person name="Hitti J."/>
            <person name="Wolf Y.I."/>
            <person name="Tatusov R.L."/>
            <person name="Sabathe F."/>
            <person name="Doucette-Stamm L."/>
            <person name="Soucaille P."/>
            <person name="Daly M.J."/>
            <person name="Bennett G.N."/>
            <person name="Koonin E.V."/>
            <person name="Smith D.R."/>
        </authorList>
    </citation>
    <scope>NUCLEOTIDE SEQUENCE [LARGE SCALE GENOMIC DNA]</scope>
    <source>
        <strain evidence="4">ATCC 824 / DSM 792 / JCM 1419 / LMG 5710 / VKM B-1787</strain>
    </source>
</reference>
<sequence length="257" mass="29989">MLNIDGSKYIVNNNLKNYLDNIKKPWGILFYRVLWQQLDKIKTSKVLDFGSGFGITANHFASNNMVIAIEPNSELVEARIQENDYIQIVGDLKALKSQKDNYFDVILCHNVFEYAKEREEIFKEFLRILKPGGIISLVKHNHAGRIMQKVVFENNIDEAEKLLNGGIIEVLGFGKVSYYKLEDIKKWCKGFEVEIIKVLGIRTFWALQQDNKIKEDPIWQEKMFKIEMMVSNIDEYVNISFFNHIILKKALKNYALE</sequence>
<dbReference type="Pfam" id="PF08241">
    <property type="entry name" value="Methyltransf_11"/>
    <property type="match status" value="1"/>
</dbReference>
<accession>Q97G00</accession>
<evidence type="ECO:0000259" key="2">
    <source>
        <dbReference type="Pfam" id="PF08241"/>
    </source>
</evidence>
<protein>
    <submittedName>
        <fullName evidence="3">Predicted S-adenosylmethionine-dependent methyltransferase</fullName>
    </submittedName>
</protein>
<organism evidence="3 4">
    <name type="scientific">Clostridium acetobutylicum (strain ATCC 824 / DSM 792 / JCM 1419 / IAM 19013 / LMG 5710 / NBRC 13948 / NRRL B-527 / VKM B-1787 / 2291 / W)</name>
    <dbReference type="NCBI Taxonomy" id="272562"/>
    <lineage>
        <taxon>Bacteria</taxon>
        <taxon>Bacillati</taxon>
        <taxon>Bacillota</taxon>
        <taxon>Clostridia</taxon>
        <taxon>Eubacteriales</taxon>
        <taxon>Clostridiaceae</taxon>
        <taxon>Clostridium</taxon>
    </lineage>
</organism>
<dbReference type="AlphaFoldDB" id="Q97G00"/>
<dbReference type="SUPFAM" id="SSF53335">
    <property type="entry name" value="S-adenosyl-L-methionine-dependent methyltransferases"/>
    <property type="match status" value="1"/>
</dbReference>
<dbReference type="PANTHER" id="PTHR43861">
    <property type="entry name" value="TRANS-ACONITATE 2-METHYLTRANSFERASE-RELATED"/>
    <property type="match status" value="1"/>
</dbReference>
<dbReference type="eggNOG" id="COG0500">
    <property type="taxonomic scope" value="Bacteria"/>
</dbReference>
<dbReference type="KEGG" id="cac:CA_C2574"/>
<dbReference type="InterPro" id="IPR029063">
    <property type="entry name" value="SAM-dependent_MTases_sf"/>
</dbReference>
<feature type="domain" description="Methyltransferase type 11" evidence="2">
    <location>
        <begin position="47"/>
        <end position="136"/>
    </location>
</feature>
<evidence type="ECO:0000313" key="4">
    <source>
        <dbReference type="Proteomes" id="UP000000814"/>
    </source>
</evidence>
<gene>
    <name evidence="3" type="ordered locus">CA_C2574</name>
</gene>
<dbReference type="PATRIC" id="fig|272562.8.peg.2763"/>
<dbReference type="CDD" id="cd02440">
    <property type="entry name" value="AdoMet_MTases"/>
    <property type="match status" value="1"/>
</dbReference>
<evidence type="ECO:0000313" key="3">
    <source>
        <dbReference type="EMBL" id="AAK80523.1"/>
    </source>
</evidence>
<dbReference type="EMBL" id="AE001437">
    <property type="protein sequence ID" value="AAK80523.1"/>
    <property type="molecule type" value="Genomic_DNA"/>
</dbReference>
<dbReference type="HOGENOM" id="CLU_094200_0_0_9"/>
<dbReference type="GO" id="GO:0008757">
    <property type="term" value="F:S-adenosylmethionine-dependent methyltransferase activity"/>
    <property type="evidence" value="ECO:0007669"/>
    <property type="project" value="InterPro"/>
</dbReference>
<dbReference type="Proteomes" id="UP000000814">
    <property type="component" value="Chromosome"/>
</dbReference>